<dbReference type="EnsemblPlants" id="EMT29827">
    <property type="protein sequence ID" value="EMT29827"/>
    <property type="gene ID" value="F775_25327"/>
</dbReference>
<dbReference type="InterPro" id="IPR010255">
    <property type="entry name" value="Haem_peroxidase_sf"/>
</dbReference>
<dbReference type="PRINTS" id="PR00461">
    <property type="entry name" value="PLPEROXIDASE"/>
</dbReference>
<feature type="binding site" evidence="13">
    <location>
        <position position="80"/>
    </location>
    <ligand>
        <name>Ca(2+)</name>
        <dbReference type="ChEBI" id="CHEBI:29108"/>
        <label>2</label>
    </ligand>
</feature>
<dbReference type="InterPro" id="IPR019793">
    <property type="entry name" value="Peroxidases_heam-ligand_BS"/>
</dbReference>
<dbReference type="FunFam" id="1.10.420.10:FF:000001">
    <property type="entry name" value="Peroxidase"/>
    <property type="match status" value="1"/>
</dbReference>
<keyword evidence="8 13" id="KW-0408">Iron</keyword>
<dbReference type="PANTHER" id="PTHR31517">
    <property type="match status" value="1"/>
</dbReference>
<dbReference type="Gene3D" id="1.10.520.10">
    <property type="match status" value="1"/>
</dbReference>
<feature type="disulfide bond" evidence="14">
    <location>
        <begin position="86"/>
        <end position="109"/>
    </location>
</feature>
<keyword evidence="5 13" id="KW-0479">Metal-binding</keyword>
<dbReference type="PANTHER" id="PTHR31517:SF51">
    <property type="entry name" value="PEROXIDASE 55"/>
    <property type="match status" value="1"/>
</dbReference>
<dbReference type="GO" id="GO:0020037">
    <property type="term" value="F:heme binding"/>
    <property type="evidence" value="ECO:0007669"/>
    <property type="project" value="InterPro"/>
</dbReference>
<dbReference type="SUPFAM" id="SSF48113">
    <property type="entry name" value="Heme-dependent peroxidases"/>
    <property type="match status" value="1"/>
</dbReference>
<evidence type="ECO:0000256" key="4">
    <source>
        <dbReference type="ARBA" id="ARBA00022617"/>
    </source>
</evidence>
<dbReference type="PROSITE" id="PS00435">
    <property type="entry name" value="PEROXIDASE_1"/>
    <property type="match status" value="1"/>
</dbReference>
<dbReference type="PRINTS" id="PR00458">
    <property type="entry name" value="PEROXIDASE"/>
</dbReference>
<feature type="binding site" evidence="13">
    <location>
        <position position="123"/>
    </location>
    <ligand>
        <name>Ca(2+)</name>
        <dbReference type="ChEBI" id="CHEBI:29108"/>
        <label>2</label>
    </ligand>
</feature>
<dbReference type="AlphaFoldDB" id="M8CQM2"/>
<dbReference type="InterPro" id="IPR000823">
    <property type="entry name" value="Peroxidase_pln"/>
</dbReference>
<keyword evidence="10" id="KW-0873">Pyrrolidone carboxylic acid</keyword>
<evidence type="ECO:0000256" key="11">
    <source>
        <dbReference type="ARBA" id="ARBA00023324"/>
    </source>
</evidence>
<feature type="binding site" evidence="12">
    <location>
        <position position="49"/>
    </location>
    <ligand>
        <name>substrate</name>
    </ligand>
</feature>
<evidence type="ECO:0000313" key="16">
    <source>
        <dbReference type="EnsemblPlants" id="EMT29827"/>
    </source>
</evidence>
<dbReference type="GO" id="GO:0006979">
    <property type="term" value="P:response to oxidative stress"/>
    <property type="evidence" value="ECO:0007669"/>
    <property type="project" value="InterPro"/>
</dbReference>
<feature type="binding site" description="axial binding residue" evidence="13">
    <location>
        <position position="79"/>
    </location>
    <ligand>
        <name>heme b</name>
        <dbReference type="ChEBI" id="CHEBI:60344"/>
    </ligand>
    <ligandPart>
        <name>Fe</name>
        <dbReference type="ChEBI" id="CHEBI:18248"/>
    </ligandPart>
</feature>
<keyword evidence="4" id="KW-0349">Heme</keyword>
<dbReference type="Gene3D" id="1.10.420.10">
    <property type="entry name" value="Peroxidase, domain 2"/>
    <property type="match status" value="1"/>
</dbReference>
<keyword evidence="11" id="KW-0376">Hydrogen peroxide</keyword>
<evidence type="ECO:0000256" key="3">
    <source>
        <dbReference type="ARBA" id="ARBA00022559"/>
    </source>
</evidence>
<comment type="catalytic activity">
    <reaction evidence="1">
        <text>2 a phenolic donor + H2O2 = 2 a phenolic radical donor + 2 H2O</text>
        <dbReference type="Rhea" id="RHEA:56136"/>
        <dbReference type="ChEBI" id="CHEBI:15377"/>
        <dbReference type="ChEBI" id="CHEBI:16240"/>
        <dbReference type="ChEBI" id="CHEBI:139520"/>
        <dbReference type="ChEBI" id="CHEBI:139521"/>
        <dbReference type="EC" id="1.11.1.7"/>
    </reaction>
</comment>
<dbReference type="GO" id="GO:0140825">
    <property type="term" value="F:lactoperoxidase activity"/>
    <property type="evidence" value="ECO:0007669"/>
    <property type="project" value="UniProtKB-EC"/>
</dbReference>
<dbReference type="PROSITE" id="PS50873">
    <property type="entry name" value="PEROXIDASE_4"/>
    <property type="match status" value="1"/>
</dbReference>
<comment type="similarity">
    <text evidence="2">Belongs to the peroxidase family. Ascorbate peroxidase subfamily.</text>
</comment>
<name>M8CQM2_AEGTA</name>
<dbReference type="GO" id="GO:0042744">
    <property type="term" value="P:hydrogen peroxide catabolic process"/>
    <property type="evidence" value="ECO:0007669"/>
    <property type="project" value="UniProtKB-KW"/>
</dbReference>
<comment type="cofactor">
    <cofactor evidence="13">
        <name>Ca(2+)</name>
        <dbReference type="ChEBI" id="CHEBI:29108"/>
    </cofactor>
    <text evidence="13">Binds 2 calcium ions per subunit.</text>
</comment>
<evidence type="ECO:0000256" key="2">
    <source>
        <dbReference type="ARBA" id="ARBA00006873"/>
    </source>
</evidence>
<accession>M8CQM2</accession>
<evidence type="ECO:0000256" key="14">
    <source>
        <dbReference type="PIRSR" id="PIRSR600823-5"/>
    </source>
</evidence>
<organism evidence="16">
    <name type="scientific">Aegilops tauschii</name>
    <name type="common">Tausch's goatgrass</name>
    <name type="synonym">Aegilops squarrosa</name>
    <dbReference type="NCBI Taxonomy" id="37682"/>
    <lineage>
        <taxon>Eukaryota</taxon>
        <taxon>Viridiplantae</taxon>
        <taxon>Streptophyta</taxon>
        <taxon>Embryophyta</taxon>
        <taxon>Tracheophyta</taxon>
        <taxon>Spermatophyta</taxon>
        <taxon>Magnoliopsida</taxon>
        <taxon>Liliopsida</taxon>
        <taxon>Poales</taxon>
        <taxon>Poaceae</taxon>
        <taxon>BOP clade</taxon>
        <taxon>Pooideae</taxon>
        <taxon>Triticodae</taxon>
        <taxon>Triticeae</taxon>
        <taxon>Triticinae</taxon>
        <taxon>Aegilops</taxon>
    </lineage>
</organism>
<dbReference type="Pfam" id="PF00141">
    <property type="entry name" value="peroxidase"/>
    <property type="match status" value="1"/>
</dbReference>
<keyword evidence="7" id="KW-0560">Oxidoreductase</keyword>
<evidence type="ECO:0000256" key="7">
    <source>
        <dbReference type="ARBA" id="ARBA00023002"/>
    </source>
</evidence>
<evidence type="ECO:0000256" key="10">
    <source>
        <dbReference type="ARBA" id="ARBA00023283"/>
    </source>
</evidence>
<evidence type="ECO:0000259" key="15">
    <source>
        <dbReference type="PROSITE" id="PS50873"/>
    </source>
</evidence>
<evidence type="ECO:0000256" key="8">
    <source>
        <dbReference type="ARBA" id="ARBA00023004"/>
    </source>
</evidence>
<reference evidence="16" key="1">
    <citation type="submission" date="2015-06" db="UniProtKB">
        <authorList>
            <consortium name="EnsemblPlants"/>
        </authorList>
    </citation>
    <scope>IDENTIFICATION</scope>
</reference>
<evidence type="ECO:0000256" key="1">
    <source>
        <dbReference type="ARBA" id="ARBA00000189"/>
    </source>
</evidence>
<feature type="domain" description="Plant heme peroxidase family profile" evidence="15">
    <location>
        <begin position="5"/>
        <end position="212"/>
    </location>
</feature>
<keyword evidence="6 13" id="KW-0106">Calcium</keyword>
<dbReference type="InterPro" id="IPR002016">
    <property type="entry name" value="Haem_peroxidase"/>
</dbReference>
<evidence type="ECO:0000256" key="13">
    <source>
        <dbReference type="PIRSR" id="PIRSR600823-3"/>
    </source>
</evidence>
<protein>
    <submittedName>
        <fullName evidence="16">Peroxidase 12</fullName>
    </submittedName>
</protein>
<evidence type="ECO:0000256" key="12">
    <source>
        <dbReference type="PIRSR" id="PIRSR600823-2"/>
    </source>
</evidence>
<evidence type="ECO:0000256" key="5">
    <source>
        <dbReference type="ARBA" id="ARBA00022723"/>
    </source>
</evidence>
<evidence type="ECO:0000256" key="6">
    <source>
        <dbReference type="ARBA" id="ARBA00022837"/>
    </source>
</evidence>
<comment type="cofactor">
    <cofactor evidence="13">
        <name>heme b</name>
        <dbReference type="ChEBI" id="CHEBI:60344"/>
    </cofactor>
    <text evidence="13">Binds 1 heme b (iron(II)-protoporphyrin IX) group per subunit.</text>
</comment>
<proteinExistence type="inferred from homology"/>
<feature type="binding site" evidence="13">
    <location>
        <position position="120"/>
    </location>
    <ligand>
        <name>Ca(2+)</name>
        <dbReference type="ChEBI" id="CHEBI:29108"/>
        <label>2</label>
    </ligand>
</feature>
<dbReference type="GO" id="GO:0046872">
    <property type="term" value="F:metal ion binding"/>
    <property type="evidence" value="ECO:0007669"/>
    <property type="project" value="UniProtKB-KW"/>
</dbReference>
<keyword evidence="9 14" id="KW-1015">Disulfide bond</keyword>
<keyword evidence="3" id="KW-0575">Peroxidase</keyword>
<sequence length="212" mass="23878">MPPNLSQDIRRNVFLMEDIRAKSGGQPYTCHSIGRQLRARAAEVRRGAPTPTFIIDQLIAAFGSSSLDEKDLVVLSGAHTIGKARCATFSNRFPNSDSDDFVRKLQDNCTANAHRCQDLDVNTPDRFNNKYYINVKEGKGVLTSDMKVLLNETTRGGHVKIDMLTFDEDGLYMLRRKAKKTVMFSMNVSPKFAMFVAIKVPTLRSMTMSFMR</sequence>
<evidence type="ECO:0000256" key="9">
    <source>
        <dbReference type="ARBA" id="ARBA00023157"/>
    </source>
</evidence>